<keyword evidence="3 6" id="KW-1133">Transmembrane helix</keyword>
<dbReference type="InterPro" id="IPR051694">
    <property type="entry name" value="Immunoregulatory_rcpt-like"/>
</dbReference>
<feature type="signal peptide" evidence="7">
    <location>
        <begin position="1"/>
        <end position="19"/>
    </location>
</feature>
<name>A0A427YUW4_9TREE</name>
<comment type="subcellular location">
    <subcellularLocation>
        <location evidence="1">Membrane</location>
        <topology evidence="1">Single-pass membrane protein</topology>
    </subcellularLocation>
</comment>
<feature type="region of interest" description="Disordered" evidence="5">
    <location>
        <begin position="331"/>
        <end position="350"/>
    </location>
</feature>
<keyword evidence="9" id="KW-1185">Reference proteome</keyword>
<dbReference type="EMBL" id="RSCD01000001">
    <property type="protein sequence ID" value="RSH94933.1"/>
    <property type="molecule type" value="Genomic_DNA"/>
</dbReference>
<dbReference type="GO" id="GO:0016020">
    <property type="term" value="C:membrane"/>
    <property type="evidence" value="ECO:0007669"/>
    <property type="project" value="UniProtKB-SubCell"/>
</dbReference>
<dbReference type="AlphaFoldDB" id="A0A427YUW4"/>
<evidence type="ECO:0000256" key="2">
    <source>
        <dbReference type="ARBA" id="ARBA00022692"/>
    </source>
</evidence>
<keyword evidence="7" id="KW-0732">Signal</keyword>
<reference evidence="8 9" key="1">
    <citation type="submission" date="2018-11" db="EMBL/GenBank/DDBJ databases">
        <title>Genome sequence of Saitozyma podzolica DSM 27192.</title>
        <authorList>
            <person name="Aliyu H."/>
            <person name="Gorte O."/>
            <person name="Ochsenreither K."/>
        </authorList>
    </citation>
    <scope>NUCLEOTIDE SEQUENCE [LARGE SCALE GENOMIC DNA]</scope>
    <source>
        <strain evidence="8 9">DSM 27192</strain>
    </source>
</reference>
<keyword evidence="2 6" id="KW-0812">Transmembrane</keyword>
<gene>
    <name evidence="8" type="ORF">EHS25_000017</name>
</gene>
<evidence type="ECO:0000256" key="5">
    <source>
        <dbReference type="SAM" id="MobiDB-lite"/>
    </source>
</evidence>
<feature type="chain" id="PRO_5019428526" description="Mid2 domain-containing protein" evidence="7">
    <location>
        <begin position="20"/>
        <end position="350"/>
    </location>
</feature>
<dbReference type="STRING" id="1890683.A0A427YUW4"/>
<dbReference type="GO" id="GO:0071944">
    <property type="term" value="C:cell periphery"/>
    <property type="evidence" value="ECO:0007669"/>
    <property type="project" value="UniProtKB-ARBA"/>
</dbReference>
<evidence type="ECO:0000313" key="8">
    <source>
        <dbReference type="EMBL" id="RSH94933.1"/>
    </source>
</evidence>
<dbReference type="PANTHER" id="PTHR15549">
    <property type="entry name" value="PAIRED IMMUNOGLOBULIN-LIKE TYPE 2 RECEPTOR"/>
    <property type="match status" value="1"/>
</dbReference>
<evidence type="ECO:0000313" key="9">
    <source>
        <dbReference type="Proteomes" id="UP000279259"/>
    </source>
</evidence>
<sequence length="350" mass="36434">MVARRILLVLWALAAGAVGQALTLTTPASILGCEPATFSWTGGTAPYSFYYAVPGAQPTELIASGITGNTYTFTTNYVTGRHITDLHPDRRNWCLGDRSGQDVTASAALSSAAVLTTSTSVAVTNAQGVTYTWVSTVVSTESASSTVDNQLAAPTQSATNGATANVGAIAGGTVGGVVALVIVAILLFLLRKKRSTMRNRIDLVEEGADHFKPSPPEQEPIYLITPYVPATLGGGTSNLNAGGQAAVEAVDLTTEPSDKGNQQQLANDTLGSTSGLVRAEGEQCIKAEKIAPNENSQYASGNNELKGALEEGETLPPDYDFAVRQSMLVAATSADRPSSQDHGRSYVHGK</sequence>
<proteinExistence type="predicted"/>
<evidence type="ECO:0000256" key="3">
    <source>
        <dbReference type="ARBA" id="ARBA00022989"/>
    </source>
</evidence>
<evidence type="ECO:0000256" key="4">
    <source>
        <dbReference type="ARBA" id="ARBA00023136"/>
    </source>
</evidence>
<accession>A0A427YUW4</accession>
<evidence type="ECO:0008006" key="10">
    <source>
        <dbReference type="Google" id="ProtNLM"/>
    </source>
</evidence>
<keyword evidence="4 6" id="KW-0472">Membrane</keyword>
<evidence type="ECO:0000256" key="6">
    <source>
        <dbReference type="SAM" id="Phobius"/>
    </source>
</evidence>
<dbReference type="CDD" id="cd12087">
    <property type="entry name" value="TM_EGFR-like"/>
    <property type="match status" value="1"/>
</dbReference>
<feature type="region of interest" description="Disordered" evidence="5">
    <location>
        <begin position="295"/>
        <end position="315"/>
    </location>
</feature>
<dbReference type="PROSITE" id="PS51257">
    <property type="entry name" value="PROKAR_LIPOPROTEIN"/>
    <property type="match status" value="1"/>
</dbReference>
<organism evidence="8 9">
    <name type="scientific">Saitozyma podzolica</name>
    <dbReference type="NCBI Taxonomy" id="1890683"/>
    <lineage>
        <taxon>Eukaryota</taxon>
        <taxon>Fungi</taxon>
        <taxon>Dikarya</taxon>
        <taxon>Basidiomycota</taxon>
        <taxon>Agaricomycotina</taxon>
        <taxon>Tremellomycetes</taxon>
        <taxon>Tremellales</taxon>
        <taxon>Trimorphomycetaceae</taxon>
        <taxon>Saitozyma</taxon>
    </lineage>
</organism>
<dbReference type="Proteomes" id="UP000279259">
    <property type="component" value="Unassembled WGS sequence"/>
</dbReference>
<evidence type="ECO:0000256" key="1">
    <source>
        <dbReference type="ARBA" id="ARBA00004167"/>
    </source>
</evidence>
<feature type="transmembrane region" description="Helical" evidence="6">
    <location>
        <begin position="166"/>
        <end position="190"/>
    </location>
</feature>
<protein>
    <recommendedName>
        <fullName evidence="10">Mid2 domain-containing protein</fullName>
    </recommendedName>
</protein>
<comment type="caution">
    <text evidence="8">The sequence shown here is derived from an EMBL/GenBank/DDBJ whole genome shotgun (WGS) entry which is preliminary data.</text>
</comment>
<evidence type="ECO:0000256" key="7">
    <source>
        <dbReference type="SAM" id="SignalP"/>
    </source>
</evidence>